<organism evidence="1 2">
    <name type="scientific">Mycolicibacterium nivoides</name>
    <dbReference type="NCBI Taxonomy" id="2487344"/>
    <lineage>
        <taxon>Bacteria</taxon>
        <taxon>Bacillati</taxon>
        <taxon>Actinomycetota</taxon>
        <taxon>Actinomycetes</taxon>
        <taxon>Mycobacteriales</taxon>
        <taxon>Mycobacteriaceae</taxon>
        <taxon>Mycolicibacterium</taxon>
    </lineage>
</organism>
<keyword evidence="2" id="KW-1185">Reference proteome</keyword>
<dbReference type="EMBL" id="JBKBDD010000025">
    <property type="protein sequence ID" value="MFN6548476.1"/>
    <property type="molecule type" value="Genomic_DNA"/>
</dbReference>
<protein>
    <recommendedName>
        <fullName evidence="3">DUF35 domain-containing protein</fullName>
    </recommendedName>
</protein>
<evidence type="ECO:0000313" key="1">
    <source>
        <dbReference type="EMBL" id="MFN6548476.1"/>
    </source>
</evidence>
<sequence>MNDPVIPGDRPGWLAGTDRLVADLAEVEPTAEVQMIDATILGPKTIFTANTDAGRLLVWATLAELAHTCGRCGTVEPERITWCVKCGGNQR</sequence>
<evidence type="ECO:0000313" key="2">
    <source>
        <dbReference type="Proteomes" id="UP001635816"/>
    </source>
</evidence>
<reference evidence="1 2" key="1">
    <citation type="submission" date="2024-12" db="EMBL/GenBank/DDBJ databases">
        <title>The coexistence of Mycolicibacterium septicum and Mycolicibacterium nivoides in clinical samples.</title>
        <authorList>
            <person name="Wang C."/>
            <person name="Feng Y."/>
            <person name="Zong Z."/>
        </authorList>
    </citation>
    <scope>NUCLEOTIDE SEQUENCE [LARGE SCALE GENOMIC DNA]</scope>
    <source>
        <strain evidence="1 2">120309</strain>
    </source>
</reference>
<accession>A0ABW9LKE3</accession>
<evidence type="ECO:0008006" key="3">
    <source>
        <dbReference type="Google" id="ProtNLM"/>
    </source>
</evidence>
<comment type="caution">
    <text evidence="1">The sequence shown here is derived from an EMBL/GenBank/DDBJ whole genome shotgun (WGS) entry which is preliminary data.</text>
</comment>
<proteinExistence type="predicted"/>
<gene>
    <name evidence="1" type="ORF">ACK4CT_35510</name>
</gene>
<dbReference type="RefSeq" id="WP_052773175.1">
    <property type="nucleotide sequence ID" value="NZ_JBKBDD010000025.1"/>
</dbReference>
<name>A0ABW9LKE3_9MYCO</name>
<dbReference type="Proteomes" id="UP001635816">
    <property type="component" value="Unassembled WGS sequence"/>
</dbReference>